<protein>
    <recommendedName>
        <fullName evidence="4">DUF5362 domain-containing protein</fullName>
    </recommendedName>
</protein>
<name>A0A1G6N3B4_NIADE</name>
<dbReference type="RefSeq" id="WP_090389304.1">
    <property type="nucleotide sequence ID" value="NZ_FMZO01000003.1"/>
</dbReference>
<dbReference type="Proteomes" id="UP000198757">
    <property type="component" value="Unassembled WGS sequence"/>
</dbReference>
<dbReference type="OrthoDB" id="1121797at2"/>
<dbReference type="Pfam" id="PF17319">
    <property type="entry name" value="DUF5362"/>
    <property type="match status" value="1"/>
</dbReference>
<accession>A0A1G6N3B4</accession>
<reference evidence="3" key="1">
    <citation type="submission" date="2016-10" db="EMBL/GenBank/DDBJ databases">
        <authorList>
            <person name="Varghese N."/>
            <person name="Submissions S."/>
        </authorList>
    </citation>
    <scope>NUCLEOTIDE SEQUENCE [LARGE SCALE GENOMIC DNA]</scope>
    <source>
        <strain evidence="3">DSM 25811 / CCM 8410 / LMG 26954 / E90</strain>
    </source>
</reference>
<evidence type="ECO:0008006" key="4">
    <source>
        <dbReference type="Google" id="ProtNLM"/>
    </source>
</evidence>
<sequence length="156" mass="17340">MENFNDPSSQHEGGSLFRGLEINEQGKFYIDEASKWAKLLGIIGFIALFFILIAGLGVLMVGSTMMQTSGMPISGSFIGLIYIAMALLYFFPSFYLFKFGTITRRGIQTENIADLNEGLRYLKSLFRFLGILTIVIIGFYIIAFLAFGMGALTSRL</sequence>
<dbReference type="EMBL" id="FMZO01000003">
    <property type="protein sequence ID" value="SDC61625.1"/>
    <property type="molecule type" value="Genomic_DNA"/>
</dbReference>
<gene>
    <name evidence="2" type="ORF">SAMN04487894_103115</name>
</gene>
<feature type="transmembrane region" description="Helical" evidence="1">
    <location>
        <begin position="128"/>
        <end position="152"/>
    </location>
</feature>
<dbReference type="STRING" id="1285928.SAMN04487894_103115"/>
<dbReference type="AlphaFoldDB" id="A0A1G6N3B4"/>
<dbReference type="InterPro" id="IPR035287">
    <property type="entry name" value="DUF5362"/>
</dbReference>
<feature type="transmembrane region" description="Helical" evidence="1">
    <location>
        <begin position="39"/>
        <end position="61"/>
    </location>
</feature>
<evidence type="ECO:0000256" key="1">
    <source>
        <dbReference type="SAM" id="Phobius"/>
    </source>
</evidence>
<keyword evidence="3" id="KW-1185">Reference proteome</keyword>
<keyword evidence="1" id="KW-0812">Transmembrane</keyword>
<organism evidence="2 3">
    <name type="scientific">Niabella drilacis (strain DSM 25811 / CCM 8410 / CCUG 62505 / LMG 26954 / E90)</name>
    <dbReference type="NCBI Taxonomy" id="1285928"/>
    <lineage>
        <taxon>Bacteria</taxon>
        <taxon>Pseudomonadati</taxon>
        <taxon>Bacteroidota</taxon>
        <taxon>Chitinophagia</taxon>
        <taxon>Chitinophagales</taxon>
        <taxon>Chitinophagaceae</taxon>
        <taxon>Niabella</taxon>
    </lineage>
</organism>
<evidence type="ECO:0000313" key="3">
    <source>
        <dbReference type="Proteomes" id="UP000198757"/>
    </source>
</evidence>
<keyword evidence="1" id="KW-0472">Membrane</keyword>
<keyword evidence="1" id="KW-1133">Transmembrane helix</keyword>
<proteinExistence type="predicted"/>
<evidence type="ECO:0000313" key="2">
    <source>
        <dbReference type="EMBL" id="SDC61625.1"/>
    </source>
</evidence>
<feature type="transmembrane region" description="Helical" evidence="1">
    <location>
        <begin position="73"/>
        <end position="97"/>
    </location>
</feature>